<dbReference type="PRINTS" id="PR00368">
    <property type="entry name" value="FADPNR"/>
</dbReference>
<proteinExistence type="inferred from homology"/>
<evidence type="ECO:0000313" key="6">
    <source>
        <dbReference type="Proteomes" id="UP000431533"/>
    </source>
</evidence>
<evidence type="ECO:0000256" key="2">
    <source>
        <dbReference type="ARBA" id="ARBA00022630"/>
    </source>
</evidence>
<dbReference type="InterPro" id="IPR050097">
    <property type="entry name" value="Ferredoxin-NADP_redctase_2"/>
</dbReference>
<name>A0A8H8TXE0_9HELO</name>
<feature type="domain" description="FAD/NAD(P)-binding" evidence="4">
    <location>
        <begin position="40"/>
        <end position="332"/>
    </location>
</feature>
<dbReference type="Gene3D" id="3.50.50.60">
    <property type="entry name" value="FAD/NAD(P)-binding domain"/>
    <property type="match status" value="2"/>
</dbReference>
<keyword evidence="6" id="KW-1185">Reference proteome</keyword>
<dbReference type="GO" id="GO:0016491">
    <property type="term" value="F:oxidoreductase activity"/>
    <property type="evidence" value="ECO:0007669"/>
    <property type="project" value="UniProtKB-KW"/>
</dbReference>
<comment type="caution">
    <text evidence="5">The sequence shown here is derived from an EMBL/GenBank/DDBJ whole genome shotgun (WGS) entry which is preliminary data.</text>
</comment>
<dbReference type="PANTHER" id="PTHR48105">
    <property type="entry name" value="THIOREDOXIN REDUCTASE 1-RELATED-RELATED"/>
    <property type="match status" value="1"/>
</dbReference>
<evidence type="ECO:0000259" key="4">
    <source>
        <dbReference type="Pfam" id="PF07992"/>
    </source>
</evidence>
<dbReference type="InterPro" id="IPR023753">
    <property type="entry name" value="FAD/NAD-binding_dom"/>
</dbReference>
<protein>
    <submittedName>
        <fullName evidence="5">Thioredoxin reductase</fullName>
    </submittedName>
</protein>
<dbReference type="Proteomes" id="UP000431533">
    <property type="component" value="Unassembled WGS sequence"/>
</dbReference>
<dbReference type="InterPro" id="IPR036188">
    <property type="entry name" value="FAD/NAD-bd_sf"/>
</dbReference>
<dbReference type="PRINTS" id="PR00469">
    <property type="entry name" value="PNDRDTASEII"/>
</dbReference>
<accession>A0A8H8TXE0</accession>
<dbReference type="GeneID" id="41988118"/>
<dbReference type="SUPFAM" id="SSF51905">
    <property type="entry name" value="FAD/NAD(P)-binding domain"/>
    <property type="match status" value="1"/>
</dbReference>
<dbReference type="OrthoDB" id="10260355at2759"/>
<gene>
    <name evidence="5" type="primary">gliT_3</name>
    <name evidence="5" type="ORF">LHYA1_G007920</name>
</gene>
<reference evidence="5 6" key="1">
    <citation type="submission" date="2018-05" db="EMBL/GenBank/DDBJ databases">
        <title>Genome sequencing and assembly of the regulated plant pathogen Lachnellula willkommii and related sister species for the development of diagnostic species identification markers.</title>
        <authorList>
            <person name="Giroux E."/>
            <person name="Bilodeau G."/>
        </authorList>
    </citation>
    <scope>NUCLEOTIDE SEQUENCE [LARGE SCALE GENOMIC DNA]</scope>
    <source>
        <strain evidence="5 6">CBS 185.66</strain>
    </source>
</reference>
<comment type="similarity">
    <text evidence="1">Belongs to the class-II pyridine nucleotide-disulfide oxidoreductase family.</text>
</comment>
<organism evidence="5 6">
    <name type="scientific">Lachnellula hyalina</name>
    <dbReference type="NCBI Taxonomy" id="1316788"/>
    <lineage>
        <taxon>Eukaryota</taxon>
        <taxon>Fungi</taxon>
        <taxon>Dikarya</taxon>
        <taxon>Ascomycota</taxon>
        <taxon>Pezizomycotina</taxon>
        <taxon>Leotiomycetes</taxon>
        <taxon>Helotiales</taxon>
        <taxon>Lachnaceae</taxon>
        <taxon>Lachnellula</taxon>
    </lineage>
</organism>
<dbReference type="Pfam" id="PF07992">
    <property type="entry name" value="Pyr_redox_2"/>
    <property type="match status" value="1"/>
</dbReference>
<dbReference type="AlphaFoldDB" id="A0A8H8TXE0"/>
<evidence type="ECO:0000256" key="3">
    <source>
        <dbReference type="ARBA" id="ARBA00023002"/>
    </source>
</evidence>
<keyword evidence="2" id="KW-0285">Flavoprotein</keyword>
<evidence type="ECO:0000313" key="5">
    <source>
        <dbReference type="EMBL" id="TVY22886.1"/>
    </source>
</evidence>
<dbReference type="RefSeq" id="XP_031001674.1">
    <property type="nucleotide sequence ID" value="XM_031152843.1"/>
</dbReference>
<evidence type="ECO:0000256" key="1">
    <source>
        <dbReference type="ARBA" id="ARBA00009333"/>
    </source>
</evidence>
<sequence>MKTTHPLSTISNFPKPPITKARNKQSTAYYKITTRTSPIDVLIIGAGPAGLSTALGLARLQIKCIVFSSNVFRNQESKHMHGVPTWEHRDLVEYRAAAREDVVKNYGSGGGEGSEGADSKTLFRAVDERGAEWWGWKIVLAVGVRDVMLEMEGYEECWVKGIFHCLFCHGYEERGGASAGVFAIDDCAPRHSATHLARFVLRLADNATIYTNGNELVSQGIRDMLATAGAATSSKNNIFIEERKIAKLVKLPNGAQVEVWLVDGTRKIEAFVAHKPKGMLNGTFVEQMGLQTMPQGVIKLGVPFNETSVSGVFAAGDCGTAVQASATALSMGAMTAAGAASSICAED</sequence>
<keyword evidence="3" id="KW-0560">Oxidoreductase</keyword>
<dbReference type="EMBL" id="QGMH01000220">
    <property type="protein sequence ID" value="TVY22886.1"/>
    <property type="molecule type" value="Genomic_DNA"/>
</dbReference>
<dbReference type="GO" id="GO:0097237">
    <property type="term" value="P:cellular response to toxic substance"/>
    <property type="evidence" value="ECO:0007669"/>
    <property type="project" value="UniProtKB-ARBA"/>
</dbReference>